<feature type="transmembrane region" description="Helical" evidence="1">
    <location>
        <begin position="15"/>
        <end position="34"/>
    </location>
</feature>
<evidence type="ECO:0000313" key="2">
    <source>
        <dbReference type="EMBL" id="TGM12735.1"/>
    </source>
</evidence>
<protein>
    <submittedName>
        <fullName evidence="2">Uncharacterized protein</fullName>
    </submittedName>
</protein>
<accession>A0A5F2C6P5</accession>
<keyword evidence="1" id="KW-0812">Transmembrane</keyword>
<reference evidence="3" key="1">
    <citation type="submission" date="2018-10" db="EMBL/GenBank/DDBJ databases">
        <authorList>
            <person name="Vincent A.T."/>
            <person name="Schiettekatte O."/>
            <person name="Bourhy P."/>
            <person name="Veyrier F.J."/>
            <person name="Picardeau M."/>
        </authorList>
    </citation>
    <scope>NUCLEOTIDE SEQUENCE</scope>
    <source>
        <strain evidence="3">201702406</strain>
    </source>
</reference>
<evidence type="ECO:0000256" key="1">
    <source>
        <dbReference type="SAM" id="Phobius"/>
    </source>
</evidence>
<evidence type="ECO:0000313" key="4">
    <source>
        <dbReference type="Proteomes" id="UP000297832"/>
    </source>
</evidence>
<keyword evidence="1" id="KW-1133">Transmembrane helix</keyword>
<dbReference type="EMBL" id="RQGU01000010">
    <property type="protein sequence ID" value="TGM30796.1"/>
    <property type="molecule type" value="Genomic_DNA"/>
</dbReference>
<dbReference type="RefSeq" id="WP_135625667.1">
    <property type="nucleotide sequence ID" value="NZ_RQGU01000010.1"/>
</dbReference>
<dbReference type="EMBL" id="RQGV01000016">
    <property type="protein sequence ID" value="TGM12735.1"/>
    <property type="molecule type" value="Genomic_DNA"/>
</dbReference>
<dbReference type="AlphaFoldDB" id="A0A5F2C6P5"/>
<sequence length="77" mass="8432">MRLPLKLLISKKGTLYIIITLFIILNFDSCGIIYGPKENDDCKAAIAAYSMVLQSNPSASDKQGFESGLIYACSPKE</sequence>
<name>A0A5F2C6P5_9LEPT</name>
<keyword evidence="1" id="KW-0472">Membrane</keyword>
<organism evidence="2 4">
    <name type="scientific">Leptospira selangorensis</name>
    <dbReference type="NCBI Taxonomy" id="2484982"/>
    <lineage>
        <taxon>Bacteria</taxon>
        <taxon>Pseudomonadati</taxon>
        <taxon>Spirochaetota</taxon>
        <taxon>Spirochaetia</taxon>
        <taxon>Leptospirales</taxon>
        <taxon>Leptospiraceae</taxon>
        <taxon>Leptospira</taxon>
    </lineage>
</organism>
<dbReference type="Proteomes" id="UP000298057">
    <property type="component" value="Unassembled WGS sequence"/>
</dbReference>
<evidence type="ECO:0000313" key="3">
    <source>
        <dbReference type="EMBL" id="TGM30796.1"/>
    </source>
</evidence>
<keyword evidence="5" id="KW-1185">Reference proteome</keyword>
<dbReference type="Proteomes" id="UP000297832">
    <property type="component" value="Unassembled WGS sequence"/>
</dbReference>
<evidence type="ECO:0000313" key="5">
    <source>
        <dbReference type="Proteomes" id="UP000298057"/>
    </source>
</evidence>
<comment type="caution">
    <text evidence="2">The sequence shown here is derived from an EMBL/GenBank/DDBJ whole genome shotgun (WGS) entry which is preliminary data.</text>
</comment>
<proteinExistence type="predicted"/>
<gene>
    <name evidence="2" type="ORF">EHQ81_12645</name>
    <name evidence="3" type="ORF">EHQ82_00485</name>
</gene>
<reference evidence="4 5" key="2">
    <citation type="journal article" date="2019" name="PLoS Negl. Trop. Dis.">
        <title>Revisiting the worldwide diversity of Leptospira species in the environment.</title>
        <authorList>
            <person name="Vincent A.T."/>
            <person name="Schiettekatte O."/>
            <person name="Bourhy P."/>
            <person name="Veyrier F.J."/>
            <person name="Picardeau M."/>
        </authorList>
    </citation>
    <scope>NUCLEOTIDE SEQUENCE [LARGE SCALE GENOMIC DNA]</scope>
    <source>
        <strain evidence="2 4">201702405</strain>
        <strain evidence="5">201702406</strain>
    </source>
</reference>